<keyword evidence="1" id="KW-0472">Membrane</keyword>
<gene>
    <name evidence="2" type="ORF">K0O23_19675</name>
</gene>
<protein>
    <submittedName>
        <fullName evidence="2">Uncharacterized protein</fullName>
    </submittedName>
</protein>
<feature type="transmembrane region" description="Helical" evidence="1">
    <location>
        <begin position="91"/>
        <end position="114"/>
    </location>
</feature>
<keyword evidence="3" id="KW-1185">Reference proteome</keyword>
<comment type="caution">
    <text evidence="2">The sequence shown here is derived from an EMBL/GenBank/DDBJ whole genome shotgun (WGS) entry which is preliminary data.</text>
</comment>
<reference evidence="2 3" key="1">
    <citation type="journal article" date="2016" name="Int. J. Syst. Evol. Microbiol.">
        <title>Pontibacter aydingkolensis sp. nov., isolated from soil of a salt lake.</title>
        <authorList>
            <person name="Osman G."/>
            <person name="Zhang T."/>
            <person name="Lou K."/>
            <person name="Gao Y."/>
            <person name="Chang W."/>
            <person name="Lin Q."/>
            <person name="Yang H.M."/>
            <person name="Huo X.D."/>
            <person name="Wang N."/>
        </authorList>
    </citation>
    <scope>NUCLEOTIDE SEQUENCE [LARGE SCALE GENOMIC DNA]</scope>
    <source>
        <strain evidence="2 3">KACC 19255</strain>
    </source>
</reference>
<keyword evidence="1" id="KW-0812">Transmembrane</keyword>
<evidence type="ECO:0000313" key="3">
    <source>
        <dbReference type="Proteomes" id="UP000813018"/>
    </source>
</evidence>
<dbReference type="RefSeq" id="WP_219879171.1">
    <property type="nucleotide sequence ID" value="NZ_JAHYXK010000033.1"/>
</dbReference>
<evidence type="ECO:0000256" key="1">
    <source>
        <dbReference type="SAM" id="Phobius"/>
    </source>
</evidence>
<sequence length="120" mass="13146">MAVGILLLVSIFDATLGVGITQMNSMPRMVESALVISIAILYFYKVANDLSITYLDRDPVFLLSCGLLIFKSGSAMSWGIFNDALAESYDAARMCVAIILVLNTLFNVSLVYVLKRAVNR</sequence>
<dbReference type="EMBL" id="JAHYXK010000033">
    <property type="protein sequence ID" value="MBW7469299.1"/>
    <property type="molecule type" value="Genomic_DNA"/>
</dbReference>
<evidence type="ECO:0000313" key="2">
    <source>
        <dbReference type="EMBL" id="MBW7469299.1"/>
    </source>
</evidence>
<keyword evidence="1" id="KW-1133">Transmembrane helix</keyword>
<dbReference type="Proteomes" id="UP000813018">
    <property type="component" value="Unassembled WGS sequence"/>
</dbReference>
<organism evidence="2 3">
    <name type="scientific">Pontibacter aydingkolensis</name>
    <dbReference type="NCBI Taxonomy" id="1911536"/>
    <lineage>
        <taxon>Bacteria</taxon>
        <taxon>Pseudomonadati</taxon>
        <taxon>Bacteroidota</taxon>
        <taxon>Cytophagia</taxon>
        <taxon>Cytophagales</taxon>
        <taxon>Hymenobacteraceae</taxon>
        <taxon>Pontibacter</taxon>
    </lineage>
</organism>
<feature type="transmembrane region" description="Helical" evidence="1">
    <location>
        <begin position="59"/>
        <end position="79"/>
    </location>
</feature>
<proteinExistence type="predicted"/>
<feature type="transmembrane region" description="Helical" evidence="1">
    <location>
        <begin position="29"/>
        <end position="47"/>
    </location>
</feature>
<name>A0ABS7CZM1_9BACT</name>
<accession>A0ABS7CZM1</accession>